<dbReference type="InterPro" id="IPR023772">
    <property type="entry name" value="DNA-bd_HTH_TetR-type_CS"/>
</dbReference>
<keyword evidence="3 5" id="KW-0238">DNA-binding</keyword>
<keyword evidence="1" id="KW-0678">Repressor</keyword>
<dbReference type="Gene3D" id="1.10.357.10">
    <property type="entry name" value="Tetracycline Repressor, domain 2"/>
    <property type="match status" value="1"/>
</dbReference>
<dbReference type="PANTHER" id="PTHR43479">
    <property type="entry name" value="ACREF/ENVCD OPERON REPRESSOR-RELATED"/>
    <property type="match status" value="1"/>
</dbReference>
<dbReference type="PRINTS" id="PR00455">
    <property type="entry name" value="HTHTETR"/>
</dbReference>
<comment type="caution">
    <text evidence="7">The sequence shown here is derived from an EMBL/GenBank/DDBJ whole genome shotgun (WGS) entry which is preliminary data.</text>
</comment>
<accession>R7ZET6</accession>
<dbReference type="HOGENOM" id="CLU_069356_15_6_9"/>
<dbReference type="PATRIC" id="fig|1285586.5.peg.2103"/>
<dbReference type="PROSITE" id="PS01081">
    <property type="entry name" value="HTH_TETR_1"/>
    <property type="match status" value="1"/>
</dbReference>
<sequence>MRNREETCKKIIETAYVMFSEKGFDKTSLSMIASEVGISKPAIYYYFKSKDELIEYLFDEICKEIALGNTFDYSNMTKTNLKHKLLEIGYQSIDEQESDVHFNKIFNQYVLLASRDEKYMARLLDIQTGYLKSYHDLFSYAVQIEAISDTNLETKAHMLAMVIDNIGNFMLTGSKLDYKGIWKEAVESVLREQPL</sequence>
<dbReference type="InterPro" id="IPR050624">
    <property type="entry name" value="HTH-type_Tx_Regulator"/>
</dbReference>
<proteinExistence type="predicted"/>
<dbReference type="EMBL" id="AQPX01000017">
    <property type="protein sequence ID" value="EON72541.1"/>
    <property type="molecule type" value="Genomic_DNA"/>
</dbReference>
<evidence type="ECO:0000256" key="2">
    <source>
        <dbReference type="ARBA" id="ARBA00023015"/>
    </source>
</evidence>
<evidence type="ECO:0000256" key="4">
    <source>
        <dbReference type="ARBA" id="ARBA00023163"/>
    </source>
</evidence>
<evidence type="ECO:0000256" key="5">
    <source>
        <dbReference type="PROSITE-ProRule" id="PRU00335"/>
    </source>
</evidence>
<dbReference type="RefSeq" id="WP_010859026.1">
    <property type="nucleotide sequence ID" value="NZ_KB933398.1"/>
</dbReference>
<dbReference type="Proteomes" id="UP000013911">
    <property type="component" value="Unassembled WGS sequence"/>
</dbReference>
<feature type="domain" description="HTH tetR-type" evidence="6">
    <location>
        <begin position="5"/>
        <end position="65"/>
    </location>
</feature>
<dbReference type="eggNOG" id="COG1309">
    <property type="taxonomic scope" value="Bacteria"/>
</dbReference>
<reference evidence="7 8" key="1">
    <citation type="submission" date="2013-04" db="EMBL/GenBank/DDBJ databases">
        <title>Draft genome of the heavy metal tolerant bacterium Lysinibacillus sphaericus strain OT4b.31.</title>
        <authorList>
            <person name="Pena-Montenegro T.D."/>
            <person name="Dussan J."/>
        </authorList>
    </citation>
    <scope>NUCLEOTIDE SEQUENCE [LARGE SCALE GENOMIC DNA]</scope>
    <source>
        <strain evidence="7 8">OT4b.31</strain>
    </source>
</reference>
<dbReference type="Pfam" id="PF00440">
    <property type="entry name" value="TetR_N"/>
    <property type="match status" value="1"/>
</dbReference>
<dbReference type="FunFam" id="1.10.10.60:FF:000141">
    <property type="entry name" value="TetR family transcriptional regulator"/>
    <property type="match status" value="1"/>
</dbReference>
<protein>
    <submittedName>
        <fullName evidence="7">TetR family transcriptional regulator</fullName>
    </submittedName>
</protein>
<evidence type="ECO:0000256" key="3">
    <source>
        <dbReference type="ARBA" id="ARBA00023125"/>
    </source>
</evidence>
<organism evidence="7 8">
    <name type="scientific">Lysinibacillus sphaericus OT4b.31</name>
    <dbReference type="NCBI Taxonomy" id="1285586"/>
    <lineage>
        <taxon>Bacteria</taxon>
        <taxon>Bacillati</taxon>
        <taxon>Bacillota</taxon>
        <taxon>Bacilli</taxon>
        <taxon>Bacillales</taxon>
        <taxon>Bacillaceae</taxon>
        <taxon>Lysinibacillus</taxon>
    </lineage>
</organism>
<evidence type="ECO:0000313" key="7">
    <source>
        <dbReference type="EMBL" id="EON72541.1"/>
    </source>
</evidence>
<dbReference type="PANTHER" id="PTHR43479:SF11">
    <property type="entry name" value="ACREF_ENVCD OPERON REPRESSOR-RELATED"/>
    <property type="match status" value="1"/>
</dbReference>
<dbReference type="SUPFAM" id="SSF46689">
    <property type="entry name" value="Homeodomain-like"/>
    <property type="match status" value="1"/>
</dbReference>
<gene>
    <name evidence="7" type="ORF">H131_10388</name>
</gene>
<keyword evidence="4" id="KW-0804">Transcription</keyword>
<evidence type="ECO:0000259" key="6">
    <source>
        <dbReference type="PROSITE" id="PS50977"/>
    </source>
</evidence>
<evidence type="ECO:0000256" key="1">
    <source>
        <dbReference type="ARBA" id="ARBA00022491"/>
    </source>
</evidence>
<dbReference type="GO" id="GO:0045892">
    <property type="term" value="P:negative regulation of DNA-templated transcription"/>
    <property type="evidence" value="ECO:0007669"/>
    <property type="project" value="UniProtKB-ARBA"/>
</dbReference>
<dbReference type="InterPro" id="IPR001647">
    <property type="entry name" value="HTH_TetR"/>
</dbReference>
<dbReference type="GO" id="GO:0003677">
    <property type="term" value="F:DNA binding"/>
    <property type="evidence" value="ECO:0007669"/>
    <property type="project" value="UniProtKB-UniRule"/>
</dbReference>
<feature type="DNA-binding region" description="H-T-H motif" evidence="5">
    <location>
        <begin position="28"/>
        <end position="47"/>
    </location>
</feature>
<dbReference type="OrthoDB" id="9814200at2"/>
<dbReference type="PROSITE" id="PS50977">
    <property type="entry name" value="HTH_TETR_2"/>
    <property type="match status" value="1"/>
</dbReference>
<keyword evidence="2" id="KW-0805">Transcription regulation</keyword>
<dbReference type="InterPro" id="IPR009057">
    <property type="entry name" value="Homeodomain-like_sf"/>
</dbReference>
<dbReference type="AlphaFoldDB" id="R7ZET6"/>
<evidence type="ECO:0000313" key="8">
    <source>
        <dbReference type="Proteomes" id="UP000013911"/>
    </source>
</evidence>
<name>R7ZET6_LYSSH</name>